<dbReference type="OrthoDB" id="2689266at2759"/>
<evidence type="ECO:0000256" key="1">
    <source>
        <dbReference type="SAM" id="SignalP"/>
    </source>
</evidence>
<keyword evidence="3" id="KW-1185">Reference proteome</keyword>
<dbReference type="InParanoid" id="A0A1B7MXJ9"/>
<reference evidence="2 3" key="1">
    <citation type="submission" date="2016-06" db="EMBL/GenBank/DDBJ databases">
        <title>Comparative genomics of the ectomycorrhizal sister species Rhizopogon vinicolor and Rhizopogon vesiculosus (Basidiomycota: Boletales) reveals a divergence of the mating type B locus.</title>
        <authorList>
            <consortium name="DOE Joint Genome Institute"/>
            <person name="Mujic A.B."/>
            <person name="Kuo A."/>
            <person name="Tritt A."/>
            <person name="Lipzen A."/>
            <person name="Chen C."/>
            <person name="Johnson J."/>
            <person name="Sharma A."/>
            <person name="Barry K."/>
            <person name="Grigoriev I.V."/>
            <person name="Spatafora J.W."/>
        </authorList>
    </citation>
    <scope>NUCLEOTIDE SEQUENCE [LARGE SCALE GENOMIC DNA]</scope>
    <source>
        <strain evidence="2 3">AM-OR11-026</strain>
    </source>
</reference>
<dbReference type="Proteomes" id="UP000092154">
    <property type="component" value="Unassembled WGS sequence"/>
</dbReference>
<evidence type="ECO:0000313" key="3">
    <source>
        <dbReference type="Proteomes" id="UP000092154"/>
    </source>
</evidence>
<dbReference type="AlphaFoldDB" id="A0A1B7MXJ9"/>
<protein>
    <submittedName>
        <fullName evidence="2">Uncharacterized protein</fullName>
    </submittedName>
</protein>
<feature type="signal peptide" evidence="1">
    <location>
        <begin position="1"/>
        <end position="25"/>
    </location>
</feature>
<organism evidence="2 3">
    <name type="scientific">Rhizopogon vinicolor AM-OR11-026</name>
    <dbReference type="NCBI Taxonomy" id="1314800"/>
    <lineage>
        <taxon>Eukaryota</taxon>
        <taxon>Fungi</taxon>
        <taxon>Dikarya</taxon>
        <taxon>Basidiomycota</taxon>
        <taxon>Agaricomycotina</taxon>
        <taxon>Agaricomycetes</taxon>
        <taxon>Agaricomycetidae</taxon>
        <taxon>Boletales</taxon>
        <taxon>Suillineae</taxon>
        <taxon>Rhizopogonaceae</taxon>
        <taxon>Rhizopogon</taxon>
    </lineage>
</organism>
<feature type="chain" id="PRO_5008597649" evidence="1">
    <location>
        <begin position="26"/>
        <end position="102"/>
    </location>
</feature>
<evidence type="ECO:0000313" key="2">
    <source>
        <dbReference type="EMBL" id="OAX37329.1"/>
    </source>
</evidence>
<dbReference type="EMBL" id="KV448358">
    <property type="protein sequence ID" value="OAX37329.1"/>
    <property type="molecule type" value="Genomic_DNA"/>
</dbReference>
<accession>A0A1B7MXJ9</accession>
<proteinExistence type="predicted"/>
<name>A0A1B7MXJ9_9AGAM</name>
<keyword evidence="1" id="KW-0732">Signal</keyword>
<sequence>MKRRILNRRFLVWKHLCTLCQQLEGACFQFRNANSPLPLDLLKNLCALRWLKRTKPGGTTNEFSEYFHTVPISDQREKYKEEAKNLVSENSWNKSVNETQVY</sequence>
<gene>
    <name evidence="2" type="ORF">K503DRAFT_771602</name>
</gene>